<accession>A0A9Q0M6R8</accession>
<evidence type="ECO:0000259" key="2">
    <source>
        <dbReference type="Pfam" id="PF00763"/>
    </source>
</evidence>
<dbReference type="PANTHER" id="PTHR48099:SF3">
    <property type="entry name" value="METHYLENETETRAHYDROFOLATE DEHYDROGENASE [NAD(+)]"/>
    <property type="match status" value="1"/>
</dbReference>
<dbReference type="InterPro" id="IPR020631">
    <property type="entry name" value="THF_DH/CycHdrlase_NAD-bd_dom"/>
</dbReference>
<dbReference type="GO" id="GO:0004487">
    <property type="term" value="F:methylenetetrahydrofolate dehydrogenase (NAD+) activity"/>
    <property type="evidence" value="ECO:0007669"/>
    <property type="project" value="TreeGrafter"/>
</dbReference>
<dbReference type="PANTHER" id="PTHR48099">
    <property type="entry name" value="C-1-TETRAHYDROFOLATE SYNTHASE, CYTOPLASMIC-RELATED"/>
    <property type="match status" value="1"/>
</dbReference>
<dbReference type="Gene3D" id="3.40.50.720">
    <property type="entry name" value="NAD(P)-binding Rossmann-like Domain"/>
    <property type="match status" value="1"/>
</dbReference>
<gene>
    <name evidence="4" type="ORF">RDWZM_005836</name>
</gene>
<dbReference type="Proteomes" id="UP001142055">
    <property type="component" value="Chromosome 2"/>
</dbReference>
<dbReference type="InterPro" id="IPR020630">
    <property type="entry name" value="THF_DH/CycHdrlase_cat_dom"/>
</dbReference>
<dbReference type="InterPro" id="IPR036291">
    <property type="entry name" value="NAD(P)-bd_dom_sf"/>
</dbReference>
<reference evidence="4" key="1">
    <citation type="submission" date="2022-12" db="EMBL/GenBank/DDBJ databases">
        <title>Genome assemblies of Blomia tropicalis.</title>
        <authorList>
            <person name="Cui Y."/>
        </authorList>
    </citation>
    <scope>NUCLEOTIDE SEQUENCE</scope>
    <source>
        <tissue evidence="4">Adult mites</tissue>
    </source>
</reference>
<dbReference type="InterPro" id="IPR046346">
    <property type="entry name" value="Aminoacid_DH-like_N_sf"/>
</dbReference>
<comment type="caution">
    <text evidence="4">The sequence shown here is derived from an EMBL/GenBank/DDBJ whole genome shotgun (WGS) entry which is preliminary data.</text>
</comment>
<evidence type="ECO:0008006" key="6">
    <source>
        <dbReference type="Google" id="ProtNLM"/>
    </source>
</evidence>
<dbReference type="FunFam" id="3.40.50.10860:FF:000012">
    <property type="entry name" value="Methylenetetrahydrofolate dehydrogenase [NAD(+)]"/>
    <property type="match status" value="1"/>
</dbReference>
<dbReference type="EMBL" id="JAPWDV010000002">
    <property type="protein sequence ID" value="KAJ6220024.1"/>
    <property type="molecule type" value="Genomic_DNA"/>
</dbReference>
<dbReference type="SUPFAM" id="SSF51735">
    <property type="entry name" value="NAD(P)-binding Rossmann-fold domains"/>
    <property type="match status" value="1"/>
</dbReference>
<protein>
    <recommendedName>
        <fullName evidence="6">Methylenetetrahydrofolate dehydrogenase</fullName>
    </recommendedName>
</protein>
<dbReference type="PRINTS" id="PR00085">
    <property type="entry name" value="THFDHDRGNASE"/>
</dbReference>
<feature type="domain" description="Tetrahydrofolate dehydrogenase/cyclohydrolase NAD(P)-binding" evidence="3">
    <location>
        <begin position="141"/>
        <end position="200"/>
    </location>
</feature>
<dbReference type="GO" id="GO:0006730">
    <property type="term" value="P:one-carbon metabolic process"/>
    <property type="evidence" value="ECO:0007669"/>
    <property type="project" value="UniProtKB-KW"/>
</dbReference>
<keyword evidence="1" id="KW-0554">One-carbon metabolism</keyword>
<dbReference type="AlphaFoldDB" id="A0A9Q0M6R8"/>
<dbReference type="OMA" id="CKVITAE"/>
<dbReference type="Gene3D" id="3.40.50.10860">
    <property type="entry name" value="Leucine Dehydrogenase, chain A, domain 1"/>
    <property type="match status" value="1"/>
</dbReference>
<proteinExistence type="predicted"/>
<evidence type="ECO:0000256" key="1">
    <source>
        <dbReference type="ARBA" id="ARBA00022563"/>
    </source>
</evidence>
<dbReference type="GO" id="GO:0004488">
    <property type="term" value="F:methylenetetrahydrofolate dehydrogenase (NADP+) activity"/>
    <property type="evidence" value="ECO:0007669"/>
    <property type="project" value="InterPro"/>
</dbReference>
<dbReference type="GO" id="GO:0009113">
    <property type="term" value="P:purine nucleobase biosynthetic process"/>
    <property type="evidence" value="ECO:0007669"/>
    <property type="project" value="TreeGrafter"/>
</dbReference>
<dbReference type="Pfam" id="PF02882">
    <property type="entry name" value="THF_DHG_CYH_C"/>
    <property type="match status" value="1"/>
</dbReference>
<dbReference type="InterPro" id="IPR000672">
    <property type="entry name" value="THF_DH/CycHdrlase"/>
</dbReference>
<evidence type="ECO:0000313" key="4">
    <source>
        <dbReference type="EMBL" id="KAJ6220024.1"/>
    </source>
</evidence>
<feature type="domain" description="Tetrahydrofolate dehydrogenase/cyclohydrolase catalytic" evidence="2">
    <location>
        <begin position="6"/>
        <end position="113"/>
    </location>
</feature>
<dbReference type="SUPFAM" id="SSF53223">
    <property type="entry name" value="Aminoacid dehydrogenase-like, N-terminal domain"/>
    <property type="match status" value="1"/>
</dbReference>
<keyword evidence="5" id="KW-1185">Reference proteome</keyword>
<evidence type="ECO:0000259" key="3">
    <source>
        <dbReference type="Pfam" id="PF02882"/>
    </source>
</evidence>
<organism evidence="4 5">
    <name type="scientific">Blomia tropicalis</name>
    <name type="common">Mite</name>
    <dbReference type="NCBI Taxonomy" id="40697"/>
    <lineage>
        <taxon>Eukaryota</taxon>
        <taxon>Metazoa</taxon>
        <taxon>Ecdysozoa</taxon>
        <taxon>Arthropoda</taxon>
        <taxon>Chelicerata</taxon>
        <taxon>Arachnida</taxon>
        <taxon>Acari</taxon>
        <taxon>Acariformes</taxon>
        <taxon>Sarcoptiformes</taxon>
        <taxon>Astigmata</taxon>
        <taxon>Glycyphagoidea</taxon>
        <taxon>Echimyopodidae</taxon>
        <taxon>Blomia</taxon>
    </lineage>
</organism>
<dbReference type="Pfam" id="PF00763">
    <property type="entry name" value="THF_DHG_CYH"/>
    <property type="match status" value="1"/>
</dbReference>
<sequence length="335" mass="37338">MECRTITGATVAKPFVEELSKQVKESGVQVKLVSFLANNDPSAEQYAQVTKRCCAQSGIIFELRKLDREKLEDAIIEANEDDSVHGILVYYPVFGGGHDQYIQNCVNPFKDVEGLCHLYRFNMYHNIRHIHGRKELKSIIPCTPLAVIKCLEHCNVYDGDVPYGNQLHGKTITIINRSEVVGRPLAALLANDGALVYSVDISDILKFHRGPKLQWSKYKVEDCDKKLEDVLPISDIVITGVPSPNYRVPLELLKDGVIAVNFACAKNFDDEIKNKASIFVPTIGKVTTSMLQRNLLRLYKYSSYRTGTNVTNESTPKVNGFVESTTVVTNGLAVA</sequence>
<evidence type="ECO:0000313" key="5">
    <source>
        <dbReference type="Proteomes" id="UP001142055"/>
    </source>
</evidence>
<dbReference type="GO" id="GO:0005829">
    <property type="term" value="C:cytosol"/>
    <property type="evidence" value="ECO:0007669"/>
    <property type="project" value="TreeGrafter"/>
</dbReference>
<name>A0A9Q0M6R8_BLOTA</name>